<evidence type="ECO:0000259" key="11">
    <source>
        <dbReference type="PROSITE" id="PS50109"/>
    </source>
</evidence>
<evidence type="ECO:0000256" key="10">
    <source>
        <dbReference type="PROSITE-ProRule" id="PRU00244"/>
    </source>
</evidence>
<dbReference type="SMART" id="SM00387">
    <property type="entry name" value="HATPase_c"/>
    <property type="match status" value="1"/>
</dbReference>
<evidence type="ECO:0000256" key="7">
    <source>
        <dbReference type="ARBA" id="ARBA00022840"/>
    </source>
</evidence>
<dbReference type="CDD" id="cd00082">
    <property type="entry name" value="HisKA"/>
    <property type="match status" value="1"/>
</dbReference>
<dbReference type="InterPro" id="IPR005467">
    <property type="entry name" value="His_kinase_dom"/>
</dbReference>
<feature type="transmembrane region" description="Helical" evidence="10">
    <location>
        <begin position="43"/>
        <end position="64"/>
    </location>
</feature>
<dbReference type="PRINTS" id="PR00344">
    <property type="entry name" value="BCTRLSENSOR"/>
</dbReference>
<dbReference type="EMBL" id="QUBQ01000003">
    <property type="protein sequence ID" value="REK74402.1"/>
    <property type="molecule type" value="Genomic_DNA"/>
</dbReference>
<dbReference type="AlphaFoldDB" id="A0A371PEQ6"/>
<keyword evidence="10" id="KW-0812">Transmembrane</keyword>
<evidence type="ECO:0000256" key="9">
    <source>
        <dbReference type="ARBA" id="ARBA00023012"/>
    </source>
</evidence>
<dbReference type="GO" id="GO:0030435">
    <property type="term" value="P:sporulation resulting in formation of a cellular spore"/>
    <property type="evidence" value="ECO:0007669"/>
    <property type="project" value="UniProtKB-KW"/>
</dbReference>
<dbReference type="InterPro" id="IPR000014">
    <property type="entry name" value="PAS"/>
</dbReference>
<keyword evidence="4" id="KW-0808">Transferase</keyword>
<dbReference type="GO" id="GO:0000155">
    <property type="term" value="F:phosphorelay sensor kinase activity"/>
    <property type="evidence" value="ECO:0007669"/>
    <property type="project" value="InterPro"/>
</dbReference>
<evidence type="ECO:0000256" key="6">
    <source>
        <dbReference type="ARBA" id="ARBA00022777"/>
    </source>
</evidence>
<evidence type="ECO:0000313" key="13">
    <source>
        <dbReference type="EMBL" id="REK74402.1"/>
    </source>
</evidence>
<keyword evidence="6" id="KW-0418">Kinase</keyword>
<dbReference type="InterPro" id="IPR036890">
    <property type="entry name" value="HATPase_C_sf"/>
</dbReference>
<feature type="domain" description="Histidine kinase" evidence="11">
    <location>
        <begin position="375"/>
        <end position="580"/>
    </location>
</feature>
<dbReference type="InterPro" id="IPR035965">
    <property type="entry name" value="PAS-like_dom_sf"/>
</dbReference>
<dbReference type="PROSITE" id="PS50109">
    <property type="entry name" value="HIS_KIN"/>
    <property type="match status" value="1"/>
</dbReference>
<dbReference type="Gene3D" id="3.30.450.20">
    <property type="entry name" value="PAS domain"/>
    <property type="match status" value="1"/>
</dbReference>
<keyword evidence="8" id="KW-0749">Sporulation</keyword>
<dbReference type="Pfam" id="PF00512">
    <property type="entry name" value="HisKA"/>
    <property type="match status" value="1"/>
</dbReference>
<evidence type="ECO:0000256" key="4">
    <source>
        <dbReference type="ARBA" id="ARBA00022679"/>
    </source>
</evidence>
<protein>
    <recommendedName>
        <fullName evidence="2">histidine kinase</fullName>
        <ecNumber evidence="2">2.7.13.3</ecNumber>
    </recommendedName>
</protein>
<feature type="transmembrane region" description="Helical" evidence="10">
    <location>
        <begin position="76"/>
        <end position="97"/>
    </location>
</feature>
<feature type="transmembrane region" description="Helical" evidence="10">
    <location>
        <begin position="12"/>
        <end position="31"/>
    </location>
</feature>
<feature type="transmembrane region" description="Helical" evidence="10">
    <location>
        <begin position="109"/>
        <end position="126"/>
    </location>
</feature>
<keyword evidence="3" id="KW-0597">Phosphoprotein</keyword>
<feature type="domain" description="MHYT" evidence="12">
    <location>
        <begin position="8"/>
        <end position="192"/>
    </location>
</feature>
<dbReference type="Gene3D" id="1.10.287.130">
    <property type="match status" value="1"/>
</dbReference>
<dbReference type="InterPro" id="IPR003594">
    <property type="entry name" value="HATPase_dom"/>
</dbReference>
<reference evidence="13 14" key="1">
    <citation type="submission" date="2018-08" db="EMBL/GenBank/DDBJ databases">
        <title>Paenibacillus sp. M4BSY-1, whole genome shotgun sequence.</title>
        <authorList>
            <person name="Tuo L."/>
        </authorList>
    </citation>
    <scope>NUCLEOTIDE SEQUENCE [LARGE SCALE GENOMIC DNA]</scope>
    <source>
        <strain evidence="13 14">M4BSY-1</strain>
    </source>
</reference>
<dbReference type="SUPFAM" id="SSF55874">
    <property type="entry name" value="ATPase domain of HSP90 chaperone/DNA topoisomerase II/histidine kinase"/>
    <property type="match status" value="1"/>
</dbReference>
<dbReference type="Gene3D" id="3.30.565.10">
    <property type="entry name" value="Histidine kinase-like ATPase, C-terminal domain"/>
    <property type="match status" value="1"/>
</dbReference>
<comment type="caution">
    <text evidence="13">The sequence shown here is derived from an EMBL/GenBank/DDBJ whole genome shotgun (WGS) entry which is preliminary data.</text>
</comment>
<dbReference type="InterPro" id="IPR004358">
    <property type="entry name" value="Sig_transdc_His_kin-like_C"/>
</dbReference>
<feature type="transmembrane region" description="Helical" evidence="10">
    <location>
        <begin position="205"/>
        <end position="231"/>
    </location>
</feature>
<evidence type="ECO:0000256" key="5">
    <source>
        <dbReference type="ARBA" id="ARBA00022741"/>
    </source>
</evidence>
<dbReference type="PROSITE" id="PS50924">
    <property type="entry name" value="MHYT"/>
    <property type="match status" value="1"/>
</dbReference>
<dbReference type="InterPro" id="IPR003661">
    <property type="entry name" value="HisK_dim/P_dom"/>
</dbReference>
<gene>
    <name evidence="13" type="ORF">DX130_17960</name>
</gene>
<dbReference type="SMART" id="SM00388">
    <property type="entry name" value="HisKA"/>
    <property type="match status" value="1"/>
</dbReference>
<dbReference type="PANTHER" id="PTHR43065">
    <property type="entry name" value="SENSOR HISTIDINE KINASE"/>
    <property type="match status" value="1"/>
</dbReference>
<dbReference type="EC" id="2.7.13.3" evidence="2"/>
<evidence type="ECO:0000256" key="3">
    <source>
        <dbReference type="ARBA" id="ARBA00022553"/>
    </source>
</evidence>
<dbReference type="PANTHER" id="PTHR43065:SF34">
    <property type="entry name" value="SPORULATION KINASE A"/>
    <property type="match status" value="1"/>
</dbReference>
<dbReference type="GO" id="GO:0016020">
    <property type="term" value="C:membrane"/>
    <property type="evidence" value="ECO:0007669"/>
    <property type="project" value="UniProtKB-UniRule"/>
</dbReference>
<evidence type="ECO:0000256" key="2">
    <source>
        <dbReference type="ARBA" id="ARBA00012438"/>
    </source>
</evidence>
<keyword evidence="5" id="KW-0547">Nucleotide-binding</keyword>
<dbReference type="RefSeq" id="WP_116047692.1">
    <property type="nucleotide sequence ID" value="NZ_QUBQ01000003.1"/>
</dbReference>
<evidence type="ECO:0000313" key="14">
    <source>
        <dbReference type="Proteomes" id="UP000261905"/>
    </source>
</evidence>
<accession>A0A371PEQ6</accession>
<dbReference type="GO" id="GO:0005524">
    <property type="term" value="F:ATP binding"/>
    <property type="evidence" value="ECO:0007669"/>
    <property type="project" value="UniProtKB-KW"/>
</dbReference>
<evidence type="ECO:0000256" key="1">
    <source>
        <dbReference type="ARBA" id="ARBA00000085"/>
    </source>
</evidence>
<proteinExistence type="predicted"/>
<evidence type="ECO:0000256" key="8">
    <source>
        <dbReference type="ARBA" id="ARBA00022969"/>
    </source>
</evidence>
<comment type="catalytic activity">
    <reaction evidence="1">
        <text>ATP + protein L-histidine = ADP + protein N-phospho-L-histidine.</text>
        <dbReference type="EC" id="2.7.13.3"/>
    </reaction>
</comment>
<dbReference type="InterPro" id="IPR005330">
    <property type="entry name" value="MHYT_dom"/>
</dbReference>
<dbReference type="SUPFAM" id="SSF47384">
    <property type="entry name" value="Homodimeric domain of signal transducing histidine kinase"/>
    <property type="match status" value="1"/>
</dbReference>
<keyword evidence="14" id="KW-1185">Reference proteome</keyword>
<dbReference type="FunFam" id="1.10.287.130:FF:000040">
    <property type="entry name" value="PAS domain-containing sensor histidine kinase"/>
    <property type="match status" value="1"/>
</dbReference>
<dbReference type="SUPFAM" id="SSF55785">
    <property type="entry name" value="PYP-like sensor domain (PAS domain)"/>
    <property type="match status" value="1"/>
</dbReference>
<dbReference type="Pfam" id="PF02518">
    <property type="entry name" value="HATPase_c"/>
    <property type="match status" value="1"/>
</dbReference>
<keyword evidence="9" id="KW-0902">Two-component regulatory system</keyword>
<dbReference type="OrthoDB" id="9815750at2"/>
<feature type="transmembrane region" description="Helical" evidence="10">
    <location>
        <begin position="138"/>
        <end position="159"/>
    </location>
</feature>
<dbReference type="InterPro" id="IPR036097">
    <property type="entry name" value="HisK_dim/P_sf"/>
</dbReference>
<evidence type="ECO:0000259" key="12">
    <source>
        <dbReference type="PROSITE" id="PS50924"/>
    </source>
</evidence>
<keyword evidence="10" id="KW-0472">Membrane</keyword>
<dbReference type="NCBIfam" id="TIGR00229">
    <property type="entry name" value="sensory_box"/>
    <property type="match status" value="1"/>
</dbReference>
<name>A0A371PEQ6_9BACL</name>
<keyword evidence="7" id="KW-0067">ATP-binding</keyword>
<keyword evidence="10" id="KW-1133">Transmembrane helix</keyword>
<sequence>MSHPILYGNPYYLLLSLSIMCFASFTMMSMIDHMKPQAERQSVYWMLGAALVFSLGLWTMHVVSMMASDYILVVDWSMIATFGACVASTFAALYIVFHRADISRFCEGIAAFVLACSAMLLHYLSILSNSIQAYSIHYGWFALSFVISFAGSYTAILLLKKKPASYKLINGIVLGISSMGMHQIGMHAMTIQYRHLMTMERFNEYLLLLAFILCMTTLLIISFSLTTWFNIKKFSVIHGRYKLLVENSLDTIALIKDDKWEYMNPSGLALFEARHERELIGVSVYEMLESNHHADIAEWMDAELPADGAPALTTELRWRTLRGRLIHTEMVRVRASFYGAPVEQVIIRDISERKKNEELLIKAEKLSIAGQLAAGIAHEIRNPLTSLKGFMQLLSSGRIHNSHYYTIMKSDLIQIETIISELLMLSKPQVYEYAHIDLRGLLMEAISSLRAHADMYRVKLEYGQVQHPIWVMGVQSQLKQVFINVIKNAIESMQDGGTVRVDVGVSDRGMNIIRIRDEGSGISKEQLANMGQPFYTTKEKGTGLGLMVSYKIIDNHEGFITADSELGIGTTFTIRLPQRCPATGKLELLNRHA</sequence>
<dbReference type="Proteomes" id="UP000261905">
    <property type="component" value="Unassembled WGS sequence"/>
</dbReference>
<organism evidence="13 14">
    <name type="scientific">Paenibacillus paeoniae</name>
    <dbReference type="NCBI Taxonomy" id="2292705"/>
    <lineage>
        <taxon>Bacteria</taxon>
        <taxon>Bacillati</taxon>
        <taxon>Bacillota</taxon>
        <taxon>Bacilli</taxon>
        <taxon>Bacillales</taxon>
        <taxon>Paenibacillaceae</taxon>
        <taxon>Paenibacillus</taxon>
    </lineage>
</organism>